<gene>
    <name evidence="13" type="ORF">EAS64_12415</name>
</gene>
<evidence type="ECO:0000313" key="13">
    <source>
        <dbReference type="EMBL" id="TVZ05364.1"/>
    </source>
</evidence>
<dbReference type="AlphaFoldDB" id="A0A6P2C1X0"/>
<evidence type="ECO:0000256" key="1">
    <source>
        <dbReference type="ARBA" id="ARBA00022729"/>
    </source>
</evidence>
<feature type="active site" description="Proton donor" evidence="9">
    <location>
        <position position="501"/>
    </location>
</feature>
<dbReference type="EMBL" id="RPFW01000002">
    <property type="protein sequence ID" value="TVZ05364.1"/>
    <property type="molecule type" value="Genomic_DNA"/>
</dbReference>
<dbReference type="InterPro" id="IPR001919">
    <property type="entry name" value="CBD2"/>
</dbReference>
<keyword evidence="5 10" id="KW-0119">Carbohydrate metabolism</keyword>
<dbReference type="PROSITE" id="PS00655">
    <property type="entry name" value="GLYCOSYL_HYDROL_F6_1"/>
    <property type="match status" value="1"/>
</dbReference>
<keyword evidence="6 10" id="KW-0326">Glycosidase</keyword>
<dbReference type="InterPro" id="IPR036434">
    <property type="entry name" value="Beta_cellobiohydrolase_sf"/>
</dbReference>
<evidence type="ECO:0000256" key="8">
    <source>
        <dbReference type="PROSITE-ProRule" id="PRU10056"/>
    </source>
</evidence>
<comment type="caution">
    <text evidence="13">The sequence shown here is derived from an EMBL/GenBank/DDBJ whole genome shotgun (WGS) entry which is preliminary data.</text>
</comment>
<evidence type="ECO:0000256" key="7">
    <source>
        <dbReference type="ARBA" id="ARBA00023326"/>
    </source>
</evidence>
<reference evidence="13 14" key="1">
    <citation type="submission" date="2018-11" db="EMBL/GenBank/DDBJ databases">
        <title>Trebonia kvetii gen.nov., sp.nov., a novel acidophilic actinobacterium, and proposal of the new actinobacterial family Treboniaceae fam. nov.</title>
        <authorList>
            <person name="Rapoport D."/>
            <person name="Sagova-Mareckova M."/>
            <person name="Sedlacek I."/>
            <person name="Provaznik J."/>
            <person name="Kralova S."/>
            <person name="Pavlinic D."/>
            <person name="Benes V."/>
            <person name="Kopecky J."/>
        </authorList>
    </citation>
    <scope>NUCLEOTIDE SEQUENCE [LARGE SCALE GENOMIC DNA]</scope>
    <source>
        <strain evidence="13 14">15Tr583</strain>
    </source>
</reference>
<keyword evidence="2 10" id="KW-0378">Hydrolase</keyword>
<sequence>MRLRAQPATRRLCRMITVVLAALLAALGLAVASGAVAVPAVAATSSCAAAYSVPNDWGSGFTASLAVTNNGTAAITGWTVTYTYAGTQTLSSGWNGTWTQSGKTVTVTNASYNGALAAGASASAGANFNYTGTNAAPASVTCTPAGSVTPPPGSINATPASLNVTQGSTGTFTLALSSAPTANETVSIAASGNTGLTASPASLTFTPANFSAPQTVTVTANATGTGTTTFTATGSGYTAATITATEVPSSNGTPSLMVTPASQTITQGTTGTVGISLSSAPSSNVTVSVARTSGNTGLSVTAGSSLTFTPANFATAQSVTITADSAGSGAATFTVSASGLTSVTFAATEAAACTSNCTTHVADPYTGAKPYLNPDFVKEVQAQASADGNSAAEAAVGTYQTAIWLDQIAAINGGGTTGRTGLQQQLTNAAAQGTTAIPSLVEIVVYDLPGRDCAALASNGEIPATAAGLTEYESQYIDPIASILSQFASSPIRIVAIIEPDSLPNVVTNQSKSACATATPYYETGITYALNKLHAIPNVYNYLDIAHSAWLGWPSNMSGTPAVYNTVVKNTTAGYASIDGFISDTANYTPTQEPLLTNPTLSVGGQPVDSATFYQYNPTFDELTYDTQMYNTLVSAGFPSSKKFLIDTSRNGWGPTHPTTITAASDVNTYVTDNKIDKRPFRGDWCNQNNAGIGARPTDQPLGGSSPILAYVWTKPPGESDGDYPTSTHSHGDPHCDPSGTNTDGNGGTYSTGSIPGFDVPAGQWYAAEFQMLVKNAFPAL</sequence>
<feature type="signal peptide" evidence="10">
    <location>
        <begin position="1"/>
        <end position="37"/>
    </location>
</feature>
<feature type="chain" id="PRO_5039756343" description="Glucanase" evidence="10">
    <location>
        <begin position="38"/>
        <end position="781"/>
    </location>
</feature>
<dbReference type="Pfam" id="PF00553">
    <property type="entry name" value="CBM_2"/>
    <property type="match status" value="1"/>
</dbReference>
<keyword evidence="1 10" id="KW-0732">Signal</keyword>
<evidence type="ECO:0000313" key="14">
    <source>
        <dbReference type="Proteomes" id="UP000460272"/>
    </source>
</evidence>
<dbReference type="InterPro" id="IPR008965">
    <property type="entry name" value="CBM2/CBM3_carb-bd_dom_sf"/>
</dbReference>
<feature type="region of interest" description="Disordered" evidence="11">
    <location>
        <begin position="714"/>
        <end position="752"/>
    </location>
</feature>
<feature type="active site" evidence="8">
    <location>
        <position position="452"/>
    </location>
</feature>
<dbReference type="PROSITE" id="PS00656">
    <property type="entry name" value="GLYCOSYL_HYDROL_F6_2"/>
    <property type="match status" value="1"/>
</dbReference>
<keyword evidence="7 10" id="KW-0624">Polysaccharide degradation</keyword>
<evidence type="ECO:0000256" key="4">
    <source>
        <dbReference type="ARBA" id="ARBA00023157"/>
    </source>
</evidence>
<evidence type="ECO:0000256" key="9">
    <source>
        <dbReference type="PROSITE-ProRule" id="PRU10057"/>
    </source>
</evidence>
<evidence type="ECO:0000256" key="6">
    <source>
        <dbReference type="ARBA" id="ARBA00023295"/>
    </source>
</evidence>
<keyword evidence="14" id="KW-1185">Reference proteome</keyword>
<dbReference type="Gene3D" id="2.60.40.290">
    <property type="match status" value="1"/>
</dbReference>
<dbReference type="GO" id="GO:0030247">
    <property type="term" value="F:polysaccharide binding"/>
    <property type="evidence" value="ECO:0007669"/>
    <property type="project" value="UniProtKB-UniRule"/>
</dbReference>
<protein>
    <recommendedName>
        <fullName evidence="10">Glucanase</fullName>
        <ecNumber evidence="10">3.2.1.-</ecNumber>
    </recommendedName>
</protein>
<feature type="domain" description="CBM2" evidence="12">
    <location>
        <begin position="40"/>
        <end position="145"/>
    </location>
</feature>
<dbReference type="GO" id="GO:0004553">
    <property type="term" value="F:hydrolase activity, hydrolyzing O-glycosyl compounds"/>
    <property type="evidence" value="ECO:0007669"/>
    <property type="project" value="InterPro"/>
</dbReference>
<dbReference type="SUPFAM" id="SSF49384">
    <property type="entry name" value="Carbohydrate-binding domain"/>
    <property type="match status" value="1"/>
</dbReference>
<dbReference type="PRINTS" id="PR00733">
    <property type="entry name" value="GLHYDRLASE6"/>
</dbReference>
<name>A0A6P2C1X0_9ACTN</name>
<dbReference type="Proteomes" id="UP000460272">
    <property type="component" value="Unassembled WGS sequence"/>
</dbReference>
<dbReference type="PROSITE" id="PS51173">
    <property type="entry name" value="CBM2"/>
    <property type="match status" value="1"/>
</dbReference>
<evidence type="ECO:0000259" key="12">
    <source>
        <dbReference type="PROSITE" id="PS51173"/>
    </source>
</evidence>
<evidence type="ECO:0000256" key="5">
    <source>
        <dbReference type="ARBA" id="ARBA00023277"/>
    </source>
</evidence>
<dbReference type="PANTHER" id="PTHR34876">
    <property type="match status" value="1"/>
</dbReference>
<keyword evidence="4" id="KW-1015">Disulfide bond</keyword>
<dbReference type="EC" id="3.2.1.-" evidence="10"/>
<accession>A0A6P2C1X0</accession>
<dbReference type="SMART" id="SM00637">
    <property type="entry name" value="CBD_II"/>
    <property type="match status" value="1"/>
</dbReference>
<evidence type="ECO:0000256" key="2">
    <source>
        <dbReference type="ARBA" id="ARBA00022801"/>
    </source>
</evidence>
<dbReference type="GO" id="GO:0030245">
    <property type="term" value="P:cellulose catabolic process"/>
    <property type="evidence" value="ECO:0007669"/>
    <property type="project" value="UniProtKB-KW"/>
</dbReference>
<evidence type="ECO:0000256" key="11">
    <source>
        <dbReference type="SAM" id="MobiDB-lite"/>
    </source>
</evidence>
<comment type="similarity">
    <text evidence="10">Belongs to the glycosyl hydrolase family 6.</text>
</comment>
<dbReference type="SUPFAM" id="SSF51989">
    <property type="entry name" value="Glycosyl hydrolases family 6, cellulases"/>
    <property type="match status" value="1"/>
</dbReference>
<dbReference type="InterPro" id="IPR016288">
    <property type="entry name" value="Beta_cellobiohydrolase"/>
</dbReference>
<evidence type="ECO:0000256" key="10">
    <source>
        <dbReference type="RuleBase" id="RU361186"/>
    </source>
</evidence>
<dbReference type="OrthoDB" id="309899at2"/>
<proteinExistence type="inferred from homology"/>
<dbReference type="InterPro" id="IPR012291">
    <property type="entry name" value="CBM2_carb-bd_dom_sf"/>
</dbReference>
<keyword evidence="3 10" id="KW-0136">Cellulose degradation</keyword>
<evidence type="ECO:0000256" key="3">
    <source>
        <dbReference type="ARBA" id="ARBA00023001"/>
    </source>
</evidence>
<dbReference type="InterPro" id="IPR001524">
    <property type="entry name" value="Glyco_hydro_6_CS"/>
</dbReference>
<dbReference type="Gene3D" id="3.20.20.40">
    <property type="entry name" value="1, 4-beta cellobiohydrolase"/>
    <property type="match status" value="1"/>
</dbReference>
<dbReference type="PANTHER" id="PTHR34876:SF4">
    <property type="entry name" value="1,4-BETA-D-GLUCAN CELLOBIOHYDROLASE C-RELATED"/>
    <property type="match status" value="1"/>
</dbReference>
<dbReference type="Pfam" id="PF01341">
    <property type="entry name" value="Glyco_hydro_6"/>
    <property type="match status" value="1"/>
</dbReference>
<organism evidence="13 14">
    <name type="scientific">Trebonia kvetii</name>
    <dbReference type="NCBI Taxonomy" id="2480626"/>
    <lineage>
        <taxon>Bacteria</taxon>
        <taxon>Bacillati</taxon>
        <taxon>Actinomycetota</taxon>
        <taxon>Actinomycetes</taxon>
        <taxon>Streptosporangiales</taxon>
        <taxon>Treboniaceae</taxon>
        <taxon>Trebonia</taxon>
    </lineage>
</organism>